<sequence>MEFYCFTKAALVFALGLGVQGLKFIPKPAQPRCPDPAGKIGVCAELCYSDGDCPYGQKCCFNGCGHQCMATTPGEILDKETNYTAASPKSVFVLQ</sequence>
<dbReference type="Pfam" id="PF00095">
    <property type="entry name" value="WAP"/>
    <property type="match status" value="1"/>
</dbReference>
<evidence type="ECO:0000313" key="3">
    <source>
        <dbReference type="EMBL" id="MEQ2285001.1"/>
    </source>
</evidence>
<organism evidence="3 4">
    <name type="scientific">Ameca splendens</name>
    <dbReference type="NCBI Taxonomy" id="208324"/>
    <lineage>
        <taxon>Eukaryota</taxon>
        <taxon>Metazoa</taxon>
        <taxon>Chordata</taxon>
        <taxon>Craniata</taxon>
        <taxon>Vertebrata</taxon>
        <taxon>Euteleostomi</taxon>
        <taxon>Actinopterygii</taxon>
        <taxon>Neopterygii</taxon>
        <taxon>Teleostei</taxon>
        <taxon>Neoteleostei</taxon>
        <taxon>Acanthomorphata</taxon>
        <taxon>Ovalentaria</taxon>
        <taxon>Atherinomorphae</taxon>
        <taxon>Cyprinodontiformes</taxon>
        <taxon>Goodeidae</taxon>
        <taxon>Ameca</taxon>
    </lineage>
</organism>
<protein>
    <recommendedName>
        <fullName evidence="2">WAP domain-containing protein</fullName>
    </recommendedName>
</protein>
<feature type="chain" id="PRO_5047497256" description="WAP domain-containing protein" evidence="1">
    <location>
        <begin position="22"/>
        <end position="95"/>
    </location>
</feature>
<evidence type="ECO:0000256" key="1">
    <source>
        <dbReference type="SAM" id="SignalP"/>
    </source>
</evidence>
<name>A0ABV0XUE7_9TELE</name>
<feature type="domain" description="WAP" evidence="2">
    <location>
        <begin position="24"/>
        <end position="72"/>
    </location>
</feature>
<accession>A0ABV0XUE7</accession>
<keyword evidence="4" id="KW-1185">Reference proteome</keyword>
<proteinExistence type="predicted"/>
<dbReference type="InterPro" id="IPR050514">
    <property type="entry name" value="WAP_four-disulfide_core"/>
</dbReference>
<dbReference type="Gene3D" id="4.10.75.10">
    <property type="entry name" value="Elafin-like"/>
    <property type="match status" value="1"/>
</dbReference>
<comment type="caution">
    <text evidence="3">The sequence shown here is derived from an EMBL/GenBank/DDBJ whole genome shotgun (WGS) entry which is preliminary data.</text>
</comment>
<dbReference type="CDD" id="cd00199">
    <property type="entry name" value="WAP"/>
    <property type="match status" value="1"/>
</dbReference>
<dbReference type="EMBL" id="JAHRIP010012288">
    <property type="protein sequence ID" value="MEQ2285001.1"/>
    <property type="molecule type" value="Genomic_DNA"/>
</dbReference>
<dbReference type="InterPro" id="IPR008197">
    <property type="entry name" value="WAP_dom"/>
</dbReference>
<dbReference type="InterPro" id="IPR036645">
    <property type="entry name" value="Elafin-like_sf"/>
</dbReference>
<gene>
    <name evidence="3" type="ORF">AMECASPLE_027337</name>
</gene>
<dbReference type="SMART" id="SM00217">
    <property type="entry name" value="WAP"/>
    <property type="match status" value="1"/>
</dbReference>
<reference evidence="3 4" key="1">
    <citation type="submission" date="2021-06" db="EMBL/GenBank/DDBJ databases">
        <authorList>
            <person name="Palmer J.M."/>
        </authorList>
    </citation>
    <scope>NUCLEOTIDE SEQUENCE [LARGE SCALE GENOMIC DNA]</scope>
    <source>
        <strain evidence="3 4">AS_MEX2019</strain>
        <tissue evidence="3">Muscle</tissue>
    </source>
</reference>
<evidence type="ECO:0000259" key="2">
    <source>
        <dbReference type="PROSITE" id="PS51390"/>
    </source>
</evidence>
<feature type="signal peptide" evidence="1">
    <location>
        <begin position="1"/>
        <end position="21"/>
    </location>
</feature>
<dbReference type="PROSITE" id="PS51390">
    <property type="entry name" value="WAP"/>
    <property type="match status" value="1"/>
</dbReference>
<keyword evidence="1" id="KW-0732">Signal</keyword>
<dbReference type="PANTHER" id="PTHR19441:SF95">
    <property type="entry name" value="PERLWAPIN ISOFORM X1"/>
    <property type="match status" value="1"/>
</dbReference>
<evidence type="ECO:0000313" key="4">
    <source>
        <dbReference type="Proteomes" id="UP001469553"/>
    </source>
</evidence>
<dbReference type="Proteomes" id="UP001469553">
    <property type="component" value="Unassembled WGS sequence"/>
</dbReference>
<dbReference type="PANTHER" id="PTHR19441">
    <property type="entry name" value="WHEY ACDIC PROTEIN WAP"/>
    <property type="match status" value="1"/>
</dbReference>
<dbReference type="SUPFAM" id="SSF57256">
    <property type="entry name" value="Elafin-like"/>
    <property type="match status" value="1"/>
</dbReference>